<sequence length="29" mass="3305">MAEKAIPVAALKELWIRGFPAEKKKRPLL</sequence>
<dbReference type="Proteomes" id="UP000187203">
    <property type="component" value="Unassembled WGS sequence"/>
</dbReference>
<keyword evidence="2" id="KW-1185">Reference proteome</keyword>
<name>A0A1R3IQL2_9ROSI</name>
<reference evidence="2" key="1">
    <citation type="submission" date="2013-09" db="EMBL/GenBank/DDBJ databases">
        <title>Corchorus olitorius genome sequencing.</title>
        <authorList>
            <person name="Alam M."/>
            <person name="Haque M.S."/>
            <person name="Islam M.S."/>
            <person name="Emdad E.M."/>
            <person name="Islam M.M."/>
            <person name="Ahmed B."/>
            <person name="Halim A."/>
            <person name="Hossen Q.M.M."/>
            <person name="Hossain M.Z."/>
            <person name="Ahmed R."/>
            <person name="Khan M.M."/>
            <person name="Islam R."/>
            <person name="Rashid M.M."/>
            <person name="Khan S.A."/>
            <person name="Rahman M.S."/>
            <person name="Alam M."/>
            <person name="Yahiya A.S."/>
            <person name="Khan M.S."/>
            <person name="Azam M.S."/>
            <person name="Haque T."/>
            <person name="Lashkar M.Z.H."/>
            <person name="Akhand A.I."/>
            <person name="Morshed G."/>
            <person name="Roy S."/>
            <person name="Uddin K.S."/>
            <person name="Rabeya T."/>
            <person name="Hossain A.S."/>
            <person name="Chowdhury A."/>
            <person name="Snigdha A.R."/>
            <person name="Mortoza M.S."/>
            <person name="Matin S.A."/>
            <person name="Hoque S.M.E."/>
            <person name="Islam M.K."/>
            <person name="Roy D.K."/>
            <person name="Haider R."/>
            <person name="Moosa M.M."/>
            <person name="Elias S.M."/>
            <person name="Hasan A.M."/>
            <person name="Jahan S."/>
            <person name="Shafiuddin M."/>
            <person name="Mahmood N."/>
            <person name="Shommy N.S."/>
        </authorList>
    </citation>
    <scope>NUCLEOTIDE SEQUENCE [LARGE SCALE GENOMIC DNA]</scope>
    <source>
        <strain evidence="2">cv. O-4</strain>
    </source>
</reference>
<accession>A0A1R3IQL2</accession>
<comment type="caution">
    <text evidence="1">The sequence shown here is derived from an EMBL/GenBank/DDBJ whole genome shotgun (WGS) entry which is preliminary data.</text>
</comment>
<evidence type="ECO:0000313" key="1">
    <source>
        <dbReference type="EMBL" id="OMO84873.1"/>
    </source>
</evidence>
<organism evidence="1 2">
    <name type="scientific">Corchorus olitorius</name>
    <dbReference type="NCBI Taxonomy" id="93759"/>
    <lineage>
        <taxon>Eukaryota</taxon>
        <taxon>Viridiplantae</taxon>
        <taxon>Streptophyta</taxon>
        <taxon>Embryophyta</taxon>
        <taxon>Tracheophyta</taxon>
        <taxon>Spermatophyta</taxon>
        <taxon>Magnoliopsida</taxon>
        <taxon>eudicotyledons</taxon>
        <taxon>Gunneridae</taxon>
        <taxon>Pentapetalae</taxon>
        <taxon>rosids</taxon>
        <taxon>malvids</taxon>
        <taxon>Malvales</taxon>
        <taxon>Malvaceae</taxon>
        <taxon>Grewioideae</taxon>
        <taxon>Apeibeae</taxon>
        <taxon>Corchorus</taxon>
    </lineage>
</organism>
<proteinExistence type="predicted"/>
<protein>
    <submittedName>
        <fullName evidence="1">Uncharacterized protein</fullName>
    </submittedName>
</protein>
<dbReference type="AlphaFoldDB" id="A0A1R3IQL2"/>
<dbReference type="EMBL" id="AWUE01017791">
    <property type="protein sequence ID" value="OMO84873.1"/>
    <property type="molecule type" value="Genomic_DNA"/>
</dbReference>
<gene>
    <name evidence="1" type="ORF">COLO4_21815</name>
</gene>
<evidence type="ECO:0000313" key="2">
    <source>
        <dbReference type="Proteomes" id="UP000187203"/>
    </source>
</evidence>